<dbReference type="SUPFAM" id="SSF48264">
    <property type="entry name" value="Cytochrome P450"/>
    <property type="match status" value="1"/>
</dbReference>
<accession>A0A5N7CAW3</accession>
<evidence type="ECO:0000256" key="2">
    <source>
        <dbReference type="ARBA" id="ARBA00023002"/>
    </source>
</evidence>
<dbReference type="Pfam" id="PF00067">
    <property type="entry name" value="p450"/>
    <property type="match status" value="1"/>
</dbReference>
<keyword evidence="1" id="KW-0479">Metal-binding</keyword>
<dbReference type="Proteomes" id="UP000326877">
    <property type="component" value="Unassembled WGS sequence"/>
</dbReference>
<dbReference type="OrthoDB" id="74545at2759"/>
<keyword evidence="3" id="KW-0408">Iron</keyword>
<sequence>MYLSTIAVVAQCILAAFVARVIYLCYFHPLARYPGPFLARFTNLWRLFTFLGGQHHLSEQHLHEKYGHVVRVAPNWLSFSGIQDFDAIYGFNKSVEKDDFYTFGRGNANRVPSIFSTKTDADHRQKKRKVLGPALTSAKVARYEPVVAKHVNILLSRIETESTLRRVDKTTTVNMAPLVHRFTTDAMLELIYGPEVVSHPYTDSTTGGEMCSTLRKMSKMAWSFSLCPTYGRSINSRPISALLRKVANKKGDLMALTALMASSHVIIFRRREVSEPEQPGIVHSWLGVPPNDPNRMTQDEVFSEATNLVFAGPGSMAAALTATVYQLGTEAGQKWQEKLRKQTDVSLELQAVIKESLRHRAAFPTAFPRVITPGAETVVSSLSTPLPVGTTVSANTYVLGRSREIWGDTADQWLPQRWLGDESQRREMEAKLVAFSKGPRGCVGKDLAWLVLAKAGDIMSTPGALPQTLRSITDIKISELSKQRSLFQKQREQILKAAANAPDLRSKAQVLLEGVTKLNGYANDAFDREDLDTYPEEPETTVENGTARAAHVNIRRFLLQSQYDPSVSDRSLKGWVAQLEDEVKVLQLRHEHASFYSSLVTEWLANLESERDSAAATEEQGAGLEPVGRAEMHEQRATWEQYVFHEASVDEKTINAYLDQLFTKTNLSQQALKDLRLKIKTFGDELTAKRTWFTVDDLKWVSKALLKSDLLTREKSAILKDFMLNKSVAQEVADVLNMRLASLESWHWPSEGVPMEMRRHLNGKYRIFMDEDLLDSLLFQYLGLKWAVTFRSAFVNFQGTRAWKNLREYIPKTERVRRQHFLGKERRYGISCVNDYRRDTYKTQYFMTQLPASVKSGTREYDDDNDFTDVVENKKNVLETKHSLLHLLITESIMHTRLHGQFTAIQSDFKYFGPSLPHTTMLTVLAYFGVPQNWLDFFRRFLECPLKFTQDGPDAAVQTRRRGIPMSHTLADCFGEAVLFCMDYAVNQSTDGAYLYRLHDDFWFWGQETTCVKAWKTMTEFTQTGTPYQGSSSSTEPGKPDGSDSLPTGDIRWGFLKLDAEEGRFIIDQEQVDSHISELQRQLAACKSIFSWVQAWNSYFGRFFANNFAKPAMCFGRSHIDMAISTLSRIERTLFPDSPSGVTDHLRKTIAERFDIHDLPEGFFYFPVEFGGLELTNPYIPLLAMRENIKQTPSGRLQMAYTEDETEYHAAKERFDRNGPEEPASAEVFRDGEDPTAFLSLEEYARHSETYSRNLLDAYKDLIGVPEELMINQSPKLRWNQMMLDRGISTRNVISDSWSSMSSYWKWTAELYQGEMLKRYGSLAAVNREFMPLGVVQTLKEGKFRWQG</sequence>
<evidence type="ECO:0000256" key="3">
    <source>
        <dbReference type="ARBA" id="ARBA00023004"/>
    </source>
</evidence>
<dbReference type="PROSITE" id="PS00086">
    <property type="entry name" value="CYTOCHROME_P450"/>
    <property type="match status" value="1"/>
</dbReference>
<name>A0A5N7CAW3_PETAA</name>
<evidence type="ECO:0000256" key="4">
    <source>
        <dbReference type="SAM" id="MobiDB-lite"/>
    </source>
</evidence>
<evidence type="ECO:0000256" key="1">
    <source>
        <dbReference type="ARBA" id="ARBA00022723"/>
    </source>
</evidence>
<evidence type="ECO:0000313" key="5">
    <source>
        <dbReference type="EMBL" id="KAE8390987.1"/>
    </source>
</evidence>
<dbReference type="InterPro" id="IPR001128">
    <property type="entry name" value="Cyt_P450"/>
</dbReference>
<dbReference type="GO" id="GO:0004497">
    <property type="term" value="F:monooxygenase activity"/>
    <property type="evidence" value="ECO:0007669"/>
    <property type="project" value="InterPro"/>
</dbReference>
<reference evidence="5" key="1">
    <citation type="submission" date="2019-04" db="EMBL/GenBank/DDBJ databases">
        <title>Friends and foes A comparative genomics studyof 23 Aspergillus species from section Flavi.</title>
        <authorList>
            <consortium name="DOE Joint Genome Institute"/>
            <person name="Kjaerbolling I."/>
            <person name="Vesth T."/>
            <person name="Frisvad J.C."/>
            <person name="Nybo J.L."/>
            <person name="Theobald S."/>
            <person name="Kildgaard S."/>
            <person name="Isbrandt T."/>
            <person name="Kuo A."/>
            <person name="Sato A."/>
            <person name="Lyhne E.K."/>
            <person name="Kogle M.E."/>
            <person name="Wiebenga A."/>
            <person name="Kun R.S."/>
            <person name="Lubbers R.J."/>
            <person name="Makela M.R."/>
            <person name="Barry K."/>
            <person name="Chovatia M."/>
            <person name="Clum A."/>
            <person name="Daum C."/>
            <person name="Haridas S."/>
            <person name="He G."/>
            <person name="LaButti K."/>
            <person name="Lipzen A."/>
            <person name="Mondo S."/>
            <person name="Riley R."/>
            <person name="Salamov A."/>
            <person name="Simmons B.A."/>
            <person name="Magnuson J.K."/>
            <person name="Henrissat B."/>
            <person name="Mortensen U.H."/>
            <person name="Larsen T.O."/>
            <person name="Devries R.P."/>
            <person name="Grigoriev I.V."/>
            <person name="Machida M."/>
            <person name="Baker S.E."/>
            <person name="Andersen M.R."/>
        </authorList>
    </citation>
    <scope>NUCLEOTIDE SEQUENCE [LARGE SCALE GENOMIC DNA]</scope>
    <source>
        <strain evidence="5">IBT 14317</strain>
    </source>
</reference>
<dbReference type="InterPro" id="IPR017972">
    <property type="entry name" value="Cyt_P450_CS"/>
</dbReference>
<protein>
    <submittedName>
        <fullName evidence="5">Cytochrome P450</fullName>
    </submittedName>
</protein>
<dbReference type="GO" id="GO:0016705">
    <property type="term" value="F:oxidoreductase activity, acting on paired donors, with incorporation or reduction of molecular oxygen"/>
    <property type="evidence" value="ECO:0007669"/>
    <property type="project" value="InterPro"/>
</dbReference>
<keyword evidence="2" id="KW-0560">Oxidoreductase</keyword>
<organism evidence="5">
    <name type="scientific">Petromyces alliaceus</name>
    <name type="common">Aspergillus alliaceus</name>
    <dbReference type="NCBI Taxonomy" id="209559"/>
    <lineage>
        <taxon>Eukaryota</taxon>
        <taxon>Fungi</taxon>
        <taxon>Dikarya</taxon>
        <taxon>Ascomycota</taxon>
        <taxon>Pezizomycotina</taxon>
        <taxon>Eurotiomycetes</taxon>
        <taxon>Eurotiomycetidae</taxon>
        <taxon>Eurotiales</taxon>
        <taxon>Aspergillaceae</taxon>
        <taxon>Aspergillus</taxon>
        <taxon>Aspergillus subgen. Circumdati</taxon>
    </lineage>
</organism>
<proteinExistence type="predicted"/>
<dbReference type="EMBL" id="ML735249">
    <property type="protein sequence ID" value="KAE8390987.1"/>
    <property type="molecule type" value="Genomic_DNA"/>
</dbReference>
<dbReference type="PANTHER" id="PTHR37015">
    <property type="entry name" value="REVERSE TRANSCRIPTASE DOMAIN-CONTAINING PROTEIN"/>
    <property type="match status" value="1"/>
</dbReference>
<gene>
    <name evidence="5" type="ORF">BDV23DRAFT_171912</name>
</gene>
<dbReference type="GO" id="GO:0020037">
    <property type="term" value="F:heme binding"/>
    <property type="evidence" value="ECO:0007669"/>
    <property type="project" value="InterPro"/>
</dbReference>
<dbReference type="GO" id="GO:0005506">
    <property type="term" value="F:iron ion binding"/>
    <property type="evidence" value="ECO:0007669"/>
    <property type="project" value="InterPro"/>
</dbReference>
<dbReference type="InterPro" id="IPR036396">
    <property type="entry name" value="Cyt_P450_sf"/>
</dbReference>
<dbReference type="CDD" id="cd01709">
    <property type="entry name" value="RT_like_1"/>
    <property type="match status" value="1"/>
</dbReference>
<feature type="region of interest" description="Disordered" evidence="4">
    <location>
        <begin position="1024"/>
        <end position="1047"/>
    </location>
</feature>
<dbReference type="PANTHER" id="PTHR37015:SF2">
    <property type="entry name" value="REVERSE TRANSCRIPTASE DOMAIN-CONTAINING PROTEIN"/>
    <property type="match status" value="1"/>
</dbReference>
<dbReference type="Gene3D" id="1.10.630.10">
    <property type="entry name" value="Cytochrome P450"/>
    <property type="match status" value="1"/>
</dbReference>
<feature type="compositionally biased region" description="Polar residues" evidence="4">
    <location>
        <begin position="1024"/>
        <end position="1036"/>
    </location>
</feature>